<organism evidence="2 3">
    <name type="scientific">Sphingobium yanoikuyae</name>
    <name type="common">Sphingomonas yanoikuyae</name>
    <dbReference type="NCBI Taxonomy" id="13690"/>
    <lineage>
        <taxon>Bacteria</taxon>
        <taxon>Pseudomonadati</taxon>
        <taxon>Pseudomonadota</taxon>
        <taxon>Alphaproteobacteria</taxon>
        <taxon>Sphingomonadales</taxon>
        <taxon>Sphingomonadaceae</taxon>
        <taxon>Sphingobium</taxon>
    </lineage>
</organism>
<evidence type="ECO:0000313" key="2">
    <source>
        <dbReference type="EMBL" id="QNG47997.1"/>
    </source>
</evidence>
<name>A0A9X7YEU5_SPHYA</name>
<keyword evidence="1" id="KW-0472">Membrane</keyword>
<dbReference type="AlphaFoldDB" id="A0A9X7YEU5"/>
<feature type="transmembrane region" description="Helical" evidence="1">
    <location>
        <begin position="15"/>
        <end position="34"/>
    </location>
</feature>
<dbReference type="Proteomes" id="UP000515377">
    <property type="component" value="Chromosome"/>
</dbReference>
<dbReference type="EMBL" id="CP060122">
    <property type="protein sequence ID" value="QNG47997.1"/>
    <property type="molecule type" value="Genomic_DNA"/>
</dbReference>
<sequence>MGGFVLAAVTTMGGLYPVIIWTALAVIAACRFLAPGDKARTTRTKYKTEKTKRNYKTRLVDMGTSMIRELAKAAPITVLFHTVGIDALSL</sequence>
<reference evidence="2 3" key="1">
    <citation type="submission" date="2020-07" db="EMBL/GenBank/DDBJ databases">
        <title>Whole genome sequence of Sphingobium yanoikuyae A3.</title>
        <authorList>
            <person name="Han S.-S."/>
        </authorList>
    </citation>
    <scope>NUCLEOTIDE SEQUENCE [LARGE SCALE GENOMIC DNA]</scope>
    <source>
        <strain evidence="2 3">A3</strain>
    </source>
</reference>
<accession>A0A9X7YEU5</accession>
<gene>
    <name evidence="2" type="ORF">H3V42_10675</name>
</gene>
<proteinExistence type="predicted"/>
<keyword evidence="1" id="KW-0812">Transmembrane</keyword>
<evidence type="ECO:0000313" key="3">
    <source>
        <dbReference type="Proteomes" id="UP000515377"/>
    </source>
</evidence>
<keyword evidence="1" id="KW-1133">Transmembrane helix</keyword>
<evidence type="ECO:0000256" key="1">
    <source>
        <dbReference type="SAM" id="Phobius"/>
    </source>
</evidence>
<protein>
    <submittedName>
        <fullName evidence="2">Uncharacterized protein</fullName>
    </submittedName>
</protein>